<proteinExistence type="predicted"/>
<organism evidence="1">
    <name type="scientific">viral metagenome</name>
    <dbReference type="NCBI Taxonomy" id="1070528"/>
    <lineage>
        <taxon>unclassified sequences</taxon>
        <taxon>metagenomes</taxon>
        <taxon>organismal metagenomes</taxon>
    </lineage>
</organism>
<dbReference type="AlphaFoldDB" id="A0A6C0JNJ3"/>
<dbReference type="EMBL" id="MN740432">
    <property type="protein sequence ID" value="QHU06366.1"/>
    <property type="molecule type" value="Genomic_DNA"/>
</dbReference>
<accession>A0A6C0JNJ3</accession>
<name>A0A6C0JNJ3_9ZZZZ</name>
<evidence type="ECO:0000313" key="1">
    <source>
        <dbReference type="EMBL" id="QHU06366.1"/>
    </source>
</evidence>
<reference evidence="1" key="1">
    <citation type="journal article" date="2020" name="Nature">
        <title>Giant virus diversity and host interactions through global metagenomics.</title>
        <authorList>
            <person name="Schulz F."/>
            <person name="Roux S."/>
            <person name="Paez-Espino D."/>
            <person name="Jungbluth S."/>
            <person name="Walsh D.A."/>
            <person name="Denef V.J."/>
            <person name="McMahon K.D."/>
            <person name="Konstantinidis K.T."/>
            <person name="Eloe-Fadrosh E.A."/>
            <person name="Kyrpides N.C."/>
            <person name="Woyke T."/>
        </authorList>
    </citation>
    <scope>NUCLEOTIDE SEQUENCE</scope>
    <source>
        <strain evidence="1">GVMAG-M-3300027747-57</strain>
    </source>
</reference>
<protein>
    <submittedName>
        <fullName evidence="1">Uncharacterized protein</fullName>
    </submittedName>
</protein>
<sequence>MSQSDYIKYKKINTVLSVDASTNFLPVLNSQEYSDYKEFVLENTIQNSKTIFGRITPSISQVVLGMDKKKTLVQNMGTTLTNCPSFLLCNNTNKRLNRVPLSTVYSNPTPQPLNWMQTKNASWQKSACKCILNSRRTNTNICSCKLGV</sequence>